<dbReference type="GO" id="GO:0016829">
    <property type="term" value="F:lyase activity"/>
    <property type="evidence" value="ECO:0007669"/>
    <property type="project" value="UniProtKB-KW"/>
</dbReference>
<dbReference type="RefSeq" id="WP_004967067.1">
    <property type="nucleotide sequence ID" value="NZ_AOLR01000079.1"/>
</dbReference>
<dbReference type="EMBL" id="CP073371">
    <property type="protein sequence ID" value="QUJ74793.1"/>
    <property type="molecule type" value="Genomic_DNA"/>
</dbReference>
<organism evidence="1 3">
    <name type="scientific">Haloarcula marismortui ATCC 33800</name>
    <dbReference type="NCBI Taxonomy" id="662476"/>
    <lineage>
        <taxon>Archaea</taxon>
        <taxon>Methanobacteriati</taxon>
        <taxon>Methanobacteriota</taxon>
        <taxon>Stenosarchaea group</taxon>
        <taxon>Halobacteria</taxon>
        <taxon>Halobacteriales</taxon>
        <taxon>Haloarculaceae</taxon>
        <taxon>Haloarcula</taxon>
    </lineage>
</organism>
<reference evidence="2" key="2">
    <citation type="submission" date="2021-04" db="EMBL/GenBank/DDBJ databases">
        <title>Complete Genome sequence and Methylome Analysis of the Haloarchaeon Haloarcula sinaiiensis.</title>
        <authorList>
            <person name="Fomenkov A."/>
            <person name="DasSarma P."/>
            <person name="DasSarma S."/>
            <person name="Roberts R.J."/>
        </authorList>
    </citation>
    <scope>NUCLEOTIDE SEQUENCE</scope>
    <source>
        <strain evidence="2">ATCC 33800</strain>
        <plasmid evidence="2">pHsi204</plasmid>
    </source>
</reference>
<dbReference type="OrthoDB" id="184031at2157"/>
<protein>
    <submittedName>
        <fullName evidence="2">Phosphonate C-P lyase system protein PhnH</fullName>
    </submittedName>
    <submittedName>
        <fullName evidence="1">Phosphonate metabolism protein PhnH</fullName>
    </submittedName>
</protein>
<dbReference type="Pfam" id="PF05845">
    <property type="entry name" value="PhnH"/>
    <property type="match status" value="1"/>
</dbReference>
<evidence type="ECO:0000313" key="2">
    <source>
        <dbReference type="EMBL" id="QUJ74793.1"/>
    </source>
</evidence>
<dbReference type="GeneID" id="64825686"/>
<evidence type="ECO:0000313" key="4">
    <source>
        <dbReference type="Proteomes" id="UP000682967"/>
    </source>
</evidence>
<dbReference type="PATRIC" id="fig|662476.7.peg.4300"/>
<dbReference type="Proteomes" id="UP000011659">
    <property type="component" value="Unassembled WGS sequence"/>
</dbReference>
<dbReference type="InterPro" id="IPR008772">
    <property type="entry name" value="Phosphonate_metab_PhnH"/>
</dbReference>
<evidence type="ECO:0000313" key="3">
    <source>
        <dbReference type="Proteomes" id="UP000011659"/>
    </source>
</evidence>
<keyword evidence="2" id="KW-0456">Lyase</keyword>
<name>M0JEV8_9EURY</name>
<keyword evidence="2" id="KW-0614">Plasmid</keyword>
<gene>
    <name evidence="2" type="primary">phnH</name>
    <name evidence="1" type="ORF">C436_21670</name>
    <name evidence="2" type="ORF">KDQ40_21980</name>
</gene>
<dbReference type="Gene3D" id="3.40.50.11310">
    <property type="entry name" value="Bacterial phosphonate metabolism protein PhnH"/>
    <property type="match status" value="1"/>
</dbReference>
<dbReference type="Proteomes" id="UP000682967">
    <property type="component" value="Plasmid pHsi204"/>
</dbReference>
<proteinExistence type="predicted"/>
<dbReference type="NCBIfam" id="TIGR03292">
    <property type="entry name" value="PhnH_redo"/>
    <property type="match status" value="1"/>
</dbReference>
<keyword evidence="3" id="KW-1185">Reference proteome</keyword>
<sequence length="182" mass="18615">MRALGLDPVHDTRDAFDGLLDAMSRPGTVQSVPSPADHAVVSTLVDHEVTLSTTDETLRDALAGQGRLDAAPPEAADVVHLTGDRDVDVRECERGTLVEPSDGATAVYVVDSLAAGATGAGTTVRITGPGVDGTATLSVSLPKAELAALADAQSSYPRGVDAVFASDDRLAALPRSVTTEVV</sequence>
<dbReference type="AlphaFoldDB" id="M0JEV8"/>
<dbReference type="InterPro" id="IPR038058">
    <property type="entry name" value="PhnH-like_sp"/>
</dbReference>
<geneLocation type="plasmid" evidence="2 4">
    <name>pHsi204</name>
</geneLocation>
<accession>M0JEV8</accession>
<evidence type="ECO:0000313" key="1">
    <source>
        <dbReference type="EMBL" id="EMA06519.1"/>
    </source>
</evidence>
<dbReference type="SUPFAM" id="SSF159709">
    <property type="entry name" value="PhnH-like"/>
    <property type="match status" value="1"/>
</dbReference>
<dbReference type="KEGG" id="hsin:KDQ40_21980"/>
<dbReference type="GO" id="GO:0019634">
    <property type="term" value="P:organic phosphonate metabolic process"/>
    <property type="evidence" value="ECO:0007669"/>
    <property type="project" value="InterPro"/>
</dbReference>
<dbReference type="EMBL" id="AOLR01000079">
    <property type="protein sequence ID" value="EMA06519.1"/>
    <property type="molecule type" value="Genomic_DNA"/>
</dbReference>
<reference evidence="1 3" key="1">
    <citation type="journal article" date="2014" name="PLoS Genet.">
        <title>Phylogenetically driven sequencing of extremely halophilic archaea reveals strategies for static and dynamic osmo-response.</title>
        <authorList>
            <person name="Becker E.A."/>
            <person name="Seitzer P.M."/>
            <person name="Tritt A."/>
            <person name="Larsen D."/>
            <person name="Krusor M."/>
            <person name="Yao A.I."/>
            <person name="Wu D."/>
            <person name="Madern D."/>
            <person name="Eisen J.A."/>
            <person name="Darling A.E."/>
            <person name="Facciotti M.T."/>
        </authorList>
    </citation>
    <scope>NUCLEOTIDE SEQUENCE [LARGE SCALE GENOMIC DNA]</scope>
    <source>
        <strain evidence="1 3">ATCC 33800</strain>
    </source>
</reference>